<reference evidence="3 4" key="1">
    <citation type="submission" date="2018-03" db="EMBL/GenBank/DDBJ databases">
        <title>Genomic Encyclopedia of Archaeal and Bacterial Type Strains, Phase II (KMG-II): from individual species to whole genera.</title>
        <authorList>
            <person name="Goeker M."/>
        </authorList>
    </citation>
    <scope>NUCLEOTIDE SEQUENCE [LARGE SCALE GENOMIC DNA]</scope>
    <source>
        <strain evidence="3 4">DSM 44720</strain>
    </source>
</reference>
<keyword evidence="2" id="KW-0812">Transmembrane</keyword>
<feature type="region of interest" description="Disordered" evidence="1">
    <location>
        <begin position="88"/>
        <end position="113"/>
    </location>
</feature>
<sequence>MTSPRPVDGERRLPAEVFLGAVRSRIRRSGLAVTEVARDCGQPAHVVRDAVQGRVGEWALYRRILEVCGADKAAVAQLHGEWRRARSGTPASNVVPISSRTHEQADGEPPAMPVEDRELRATTPREFISVLRLVQLRSGFSPAQIAIRSNIPRSTAYRFVDNKKNTALPTKVEQVKAFLVGCRLPENQVRKVVLLWTDLREVESENRSSADTGVDHPTVLESADGKADRPETADSLRWLADEIVERSGGPAGSPAELLRWVLAVVYVLVTTALAAVLVIATSGWAAGTQVLAIMLVCALSAGLAASWCTNVGRWTARAPRTGRPPSDGGLVVESQGAAPAVIGLEKWSE</sequence>
<evidence type="ECO:0000313" key="4">
    <source>
        <dbReference type="Proteomes" id="UP000239494"/>
    </source>
</evidence>
<comment type="caution">
    <text evidence="3">The sequence shown here is derived from an EMBL/GenBank/DDBJ whole genome shotgun (WGS) entry which is preliminary data.</text>
</comment>
<feature type="compositionally biased region" description="Polar residues" evidence="1">
    <location>
        <begin position="89"/>
        <end position="99"/>
    </location>
</feature>
<feature type="transmembrane region" description="Helical" evidence="2">
    <location>
        <begin position="290"/>
        <end position="310"/>
    </location>
</feature>
<dbReference type="EMBL" id="PVTF01000001">
    <property type="protein sequence ID" value="PRY46309.1"/>
    <property type="molecule type" value="Genomic_DNA"/>
</dbReference>
<accession>A0A2T0TKY0</accession>
<feature type="region of interest" description="Disordered" evidence="1">
    <location>
        <begin position="206"/>
        <end position="231"/>
    </location>
</feature>
<dbReference type="OrthoDB" id="3694627at2"/>
<organism evidence="3 4">
    <name type="scientific">Umezawaea tangerina</name>
    <dbReference type="NCBI Taxonomy" id="84725"/>
    <lineage>
        <taxon>Bacteria</taxon>
        <taxon>Bacillati</taxon>
        <taxon>Actinomycetota</taxon>
        <taxon>Actinomycetes</taxon>
        <taxon>Pseudonocardiales</taxon>
        <taxon>Pseudonocardiaceae</taxon>
        <taxon>Umezawaea</taxon>
    </lineage>
</organism>
<evidence type="ECO:0000313" key="3">
    <source>
        <dbReference type="EMBL" id="PRY46309.1"/>
    </source>
</evidence>
<dbReference type="RefSeq" id="WP_106185356.1">
    <property type="nucleotide sequence ID" value="NZ_PVTF01000001.1"/>
</dbReference>
<keyword evidence="4" id="KW-1185">Reference proteome</keyword>
<dbReference type="AlphaFoldDB" id="A0A2T0TKY0"/>
<dbReference type="Proteomes" id="UP000239494">
    <property type="component" value="Unassembled WGS sequence"/>
</dbReference>
<evidence type="ECO:0000256" key="1">
    <source>
        <dbReference type="SAM" id="MobiDB-lite"/>
    </source>
</evidence>
<proteinExistence type="predicted"/>
<keyword evidence="2" id="KW-0472">Membrane</keyword>
<keyword evidence="2" id="KW-1133">Transmembrane helix</keyword>
<protein>
    <submittedName>
        <fullName evidence="3">Uncharacterized protein</fullName>
    </submittedName>
</protein>
<feature type="transmembrane region" description="Helical" evidence="2">
    <location>
        <begin position="260"/>
        <end position="284"/>
    </location>
</feature>
<name>A0A2T0TKY0_9PSEU</name>
<gene>
    <name evidence="3" type="ORF">CLV43_101583</name>
</gene>
<evidence type="ECO:0000256" key="2">
    <source>
        <dbReference type="SAM" id="Phobius"/>
    </source>
</evidence>